<dbReference type="GO" id="GO:0000978">
    <property type="term" value="F:RNA polymerase II cis-regulatory region sequence-specific DNA binding"/>
    <property type="evidence" value="ECO:0007669"/>
    <property type="project" value="TreeGrafter"/>
</dbReference>
<dbReference type="FunFam" id="3.30.160.60:FF:001049">
    <property type="entry name" value="zinc finger protein 319"/>
    <property type="match status" value="1"/>
</dbReference>
<feature type="domain" description="C2H2-type" evidence="9">
    <location>
        <begin position="381"/>
        <end position="410"/>
    </location>
</feature>
<dbReference type="Pfam" id="PF12874">
    <property type="entry name" value="zf-met"/>
    <property type="match status" value="1"/>
</dbReference>
<dbReference type="InterPro" id="IPR013087">
    <property type="entry name" value="Znf_C2H2_type"/>
</dbReference>
<dbReference type="InterPro" id="IPR008598">
    <property type="entry name" value="Di19_Zn-bd"/>
</dbReference>
<feature type="domain" description="C2H2-type" evidence="9">
    <location>
        <begin position="584"/>
        <end position="611"/>
    </location>
</feature>
<dbReference type="AlphaFoldDB" id="A0A226EWI2"/>
<dbReference type="Pfam" id="PF05605">
    <property type="entry name" value="zf-Di19"/>
    <property type="match status" value="1"/>
</dbReference>
<dbReference type="OMA" id="DCHERIN"/>
<comment type="caution">
    <text evidence="10">The sequence shown here is derived from an EMBL/GenBank/DDBJ whole genome shotgun (WGS) entry which is preliminary data.</text>
</comment>
<dbReference type="GO" id="GO:0008270">
    <property type="term" value="F:zinc ion binding"/>
    <property type="evidence" value="ECO:0007669"/>
    <property type="project" value="UniProtKB-KW"/>
</dbReference>
<reference evidence="10 11" key="1">
    <citation type="submission" date="2015-12" db="EMBL/GenBank/DDBJ databases">
        <title>The genome of Folsomia candida.</title>
        <authorList>
            <person name="Faddeeva A."/>
            <person name="Derks M.F."/>
            <person name="Anvar Y."/>
            <person name="Smit S."/>
            <person name="Van Straalen N."/>
            <person name="Roelofs D."/>
        </authorList>
    </citation>
    <scope>NUCLEOTIDE SEQUENCE [LARGE SCALE GENOMIC DNA]</scope>
    <source>
        <strain evidence="10 11">VU population</strain>
        <tissue evidence="10">Whole body</tissue>
    </source>
</reference>
<accession>A0A226EWI2</accession>
<dbReference type="Gene3D" id="3.30.160.60">
    <property type="entry name" value="Classic Zinc Finger"/>
    <property type="match status" value="10"/>
</dbReference>
<dbReference type="Proteomes" id="UP000198287">
    <property type="component" value="Unassembled WGS sequence"/>
</dbReference>
<dbReference type="PROSITE" id="PS00028">
    <property type="entry name" value="ZINC_FINGER_C2H2_1"/>
    <property type="match status" value="14"/>
</dbReference>
<feature type="domain" description="C2H2-type" evidence="9">
    <location>
        <begin position="528"/>
        <end position="555"/>
    </location>
</feature>
<keyword evidence="4 7" id="KW-0863">Zinc-finger</keyword>
<dbReference type="GO" id="GO:0003700">
    <property type="term" value="F:DNA-binding transcription factor activity"/>
    <property type="evidence" value="ECO:0007669"/>
    <property type="project" value="TreeGrafter"/>
</dbReference>
<keyword evidence="5" id="KW-0862">Zinc</keyword>
<feature type="domain" description="C2H2-type" evidence="9">
    <location>
        <begin position="640"/>
        <end position="664"/>
    </location>
</feature>
<dbReference type="PANTHER" id="PTHR24390">
    <property type="entry name" value="ZINC FINGER PROTEIN"/>
    <property type="match status" value="1"/>
</dbReference>
<keyword evidence="11" id="KW-1185">Reference proteome</keyword>
<dbReference type="InterPro" id="IPR036236">
    <property type="entry name" value="Znf_C2H2_sf"/>
</dbReference>
<comment type="subcellular location">
    <subcellularLocation>
        <location evidence="1">Nucleus</location>
    </subcellularLocation>
</comment>
<keyword evidence="6" id="KW-0539">Nucleus</keyword>
<feature type="region of interest" description="Disordered" evidence="8">
    <location>
        <begin position="730"/>
        <end position="753"/>
    </location>
</feature>
<feature type="domain" description="C2H2-type" evidence="9">
    <location>
        <begin position="325"/>
        <end position="348"/>
    </location>
</feature>
<dbReference type="GO" id="GO:0006357">
    <property type="term" value="P:regulation of transcription by RNA polymerase II"/>
    <property type="evidence" value="ECO:0007669"/>
    <property type="project" value="TreeGrafter"/>
</dbReference>
<feature type="compositionally biased region" description="Basic and acidic residues" evidence="8">
    <location>
        <begin position="730"/>
        <end position="746"/>
    </location>
</feature>
<dbReference type="FunFam" id="3.30.160.60:FF:000100">
    <property type="entry name" value="Zinc finger 45-like"/>
    <property type="match status" value="2"/>
</dbReference>
<evidence type="ECO:0000256" key="8">
    <source>
        <dbReference type="SAM" id="MobiDB-lite"/>
    </source>
</evidence>
<dbReference type="PANTHER" id="PTHR24390:SF79">
    <property type="entry name" value="ASPARAGINE-RICH ZINC FINGER PROTEIN AZF1"/>
    <property type="match status" value="1"/>
</dbReference>
<dbReference type="Pfam" id="PF00096">
    <property type="entry name" value="zf-C2H2"/>
    <property type="match status" value="6"/>
</dbReference>
<feature type="domain" description="C2H2-type" evidence="9">
    <location>
        <begin position="556"/>
        <end position="583"/>
    </location>
</feature>
<protein>
    <submittedName>
        <fullName evidence="10">Zinc finger protein 45</fullName>
    </submittedName>
</protein>
<sequence>MSRQLCVLCLHVFDNGDTTAKYTRTIEIATLYKLLAPNSKYGHPSEFEGNEICEFCDDCYPIFSTMEDIKAQISLLENEIGSKVKQIQATILDASSQLQNNGDDEEGKIIQIRNMILRVTRKTDEQLESFVSGEVQVKLEHDMGDISPLGDLGDQFFDDDDYNSYSQPSVEKTKEEETDDLLNENDDDDTAFCITPCSQKRSRGRPKKASKNKAITPGIKRKRKDSPLRKKQSKSKTNSKRIKLEHHQSHSVQATRSSTRVKNSTVSSNGNKTLVVSLKRIRPIKKSTSISNSGSSEEEETKLKRWDDKDWAPTSEDKINPTNCHKCTFCSKSFTKESVLNLHIRRLHYLPCIVPLCTVRLSGKRAMDDHLNRAHEGYAPYQCRICKKKCRRQNEMAAHMVIRHETGEKKFACVKCEKRFCLEDNFERHMKLHEIEGIKPLVCDVCDARFENEEKLNRHSETHDPRNKFRCQVCGKGCLDKTALEKHTRTHTGERKREKCPHCDAMLGDKVSLQRHLIRDHSSASAEHICHICGKGYYLSIDLKTHLARHEGKYQSKCDTCGETFRVFSSLQTHLIVAHGKDPYVCDECGGTYTSFDGLKRHKKIHTGVKKHKCHTCGARFIRATELTSHVRTHTGERPFPCPHCEKAFKVKKQLGVHVERIHTPGYVIPTPHKCPHCGKAFQFPVLLEGHIRQAHTGERPFTCDMCEKRFAIKSALLLHLKGTHGVVSTKKDRLPRGKKDALREAEVEEGNT</sequence>
<evidence type="ECO:0000256" key="3">
    <source>
        <dbReference type="ARBA" id="ARBA00022737"/>
    </source>
</evidence>
<dbReference type="SMART" id="SM00355">
    <property type="entry name" value="ZnF_C2H2"/>
    <property type="match status" value="14"/>
</dbReference>
<dbReference type="EMBL" id="LNIX01000001">
    <property type="protein sequence ID" value="OXA61540.1"/>
    <property type="molecule type" value="Genomic_DNA"/>
</dbReference>
<dbReference type="SUPFAM" id="SSF57667">
    <property type="entry name" value="beta-beta-alpha zinc fingers"/>
    <property type="match status" value="7"/>
</dbReference>
<keyword evidence="3" id="KW-0677">Repeat</keyword>
<proteinExistence type="predicted"/>
<evidence type="ECO:0000256" key="7">
    <source>
        <dbReference type="PROSITE-ProRule" id="PRU00042"/>
    </source>
</evidence>
<evidence type="ECO:0000256" key="4">
    <source>
        <dbReference type="ARBA" id="ARBA00022771"/>
    </source>
</evidence>
<feature type="domain" description="C2H2-type" evidence="9">
    <location>
        <begin position="612"/>
        <end position="639"/>
    </location>
</feature>
<evidence type="ECO:0000313" key="10">
    <source>
        <dbReference type="EMBL" id="OXA61540.1"/>
    </source>
</evidence>
<feature type="compositionally biased region" description="Basic residues" evidence="8">
    <location>
        <begin position="200"/>
        <end position="211"/>
    </location>
</feature>
<feature type="compositionally biased region" description="Polar residues" evidence="8">
    <location>
        <begin position="250"/>
        <end position="271"/>
    </location>
</feature>
<dbReference type="PROSITE" id="PS50157">
    <property type="entry name" value="ZINC_FINGER_C2H2_2"/>
    <property type="match status" value="12"/>
</dbReference>
<evidence type="ECO:0000313" key="11">
    <source>
        <dbReference type="Proteomes" id="UP000198287"/>
    </source>
</evidence>
<feature type="compositionally biased region" description="Basic residues" evidence="8">
    <location>
        <begin position="219"/>
        <end position="244"/>
    </location>
</feature>
<organism evidence="10 11">
    <name type="scientific">Folsomia candida</name>
    <name type="common">Springtail</name>
    <dbReference type="NCBI Taxonomy" id="158441"/>
    <lineage>
        <taxon>Eukaryota</taxon>
        <taxon>Metazoa</taxon>
        <taxon>Ecdysozoa</taxon>
        <taxon>Arthropoda</taxon>
        <taxon>Hexapoda</taxon>
        <taxon>Collembola</taxon>
        <taxon>Entomobryomorpha</taxon>
        <taxon>Isotomoidea</taxon>
        <taxon>Isotomidae</taxon>
        <taxon>Proisotominae</taxon>
        <taxon>Folsomia</taxon>
    </lineage>
</organism>
<evidence type="ECO:0000259" key="9">
    <source>
        <dbReference type="PROSITE" id="PS50157"/>
    </source>
</evidence>
<feature type="compositionally biased region" description="Acidic residues" evidence="8">
    <location>
        <begin position="176"/>
        <end position="190"/>
    </location>
</feature>
<evidence type="ECO:0000256" key="5">
    <source>
        <dbReference type="ARBA" id="ARBA00022833"/>
    </source>
</evidence>
<feature type="domain" description="C2H2-type" evidence="9">
    <location>
        <begin position="441"/>
        <end position="468"/>
    </location>
</feature>
<gene>
    <name evidence="10" type="ORF">Fcan01_00686</name>
</gene>
<feature type="domain" description="C2H2-type" evidence="9">
    <location>
        <begin position="702"/>
        <end position="725"/>
    </location>
</feature>
<feature type="domain" description="C2H2-type" evidence="9">
    <location>
        <begin position="469"/>
        <end position="496"/>
    </location>
</feature>
<dbReference type="FunFam" id="3.30.160.60:FF:000446">
    <property type="entry name" value="Zinc finger protein"/>
    <property type="match status" value="1"/>
</dbReference>
<evidence type="ECO:0000256" key="2">
    <source>
        <dbReference type="ARBA" id="ARBA00022723"/>
    </source>
</evidence>
<dbReference type="GO" id="GO:0005634">
    <property type="term" value="C:nucleus"/>
    <property type="evidence" value="ECO:0007669"/>
    <property type="project" value="UniProtKB-SubCell"/>
</dbReference>
<feature type="domain" description="C2H2-type" evidence="9">
    <location>
        <begin position="673"/>
        <end position="701"/>
    </location>
</feature>
<dbReference type="OrthoDB" id="6077919at2759"/>
<evidence type="ECO:0000256" key="6">
    <source>
        <dbReference type="ARBA" id="ARBA00023242"/>
    </source>
</evidence>
<evidence type="ECO:0000256" key="1">
    <source>
        <dbReference type="ARBA" id="ARBA00004123"/>
    </source>
</evidence>
<name>A0A226EWI2_FOLCA</name>
<feature type="region of interest" description="Disordered" evidence="8">
    <location>
        <begin position="150"/>
        <end position="271"/>
    </location>
</feature>
<feature type="domain" description="C2H2-type" evidence="9">
    <location>
        <begin position="411"/>
        <end position="438"/>
    </location>
</feature>
<keyword evidence="2" id="KW-0479">Metal-binding</keyword>